<evidence type="ECO:0000259" key="1">
    <source>
        <dbReference type="Pfam" id="PF00135"/>
    </source>
</evidence>
<reference evidence="2 3" key="1">
    <citation type="journal article" date="2015" name="Fungal Genet. Biol.">
        <title>Evolution of novel wood decay mechanisms in Agaricales revealed by the genome sequences of Fistulina hepatica and Cylindrobasidium torrendii.</title>
        <authorList>
            <person name="Floudas D."/>
            <person name="Held B.W."/>
            <person name="Riley R."/>
            <person name="Nagy L.G."/>
            <person name="Koehler G."/>
            <person name="Ransdell A.S."/>
            <person name="Younus H."/>
            <person name="Chow J."/>
            <person name="Chiniquy J."/>
            <person name="Lipzen A."/>
            <person name="Tritt A."/>
            <person name="Sun H."/>
            <person name="Haridas S."/>
            <person name="LaButti K."/>
            <person name="Ohm R.A."/>
            <person name="Kues U."/>
            <person name="Blanchette R.A."/>
            <person name="Grigoriev I.V."/>
            <person name="Minto R.E."/>
            <person name="Hibbett D.S."/>
        </authorList>
    </citation>
    <scope>NUCLEOTIDE SEQUENCE [LARGE SCALE GENOMIC DNA]</scope>
    <source>
        <strain evidence="2 3">FP15055 ss-10</strain>
    </source>
</reference>
<gene>
    <name evidence="2" type="ORF">CYLTODRAFT_490117</name>
</gene>
<proteinExistence type="predicted"/>
<evidence type="ECO:0000313" key="2">
    <source>
        <dbReference type="EMBL" id="KIY68042.1"/>
    </source>
</evidence>
<name>A0A0D7BBX7_9AGAR</name>
<dbReference type="EMBL" id="KN880511">
    <property type="protein sequence ID" value="KIY68042.1"/>
    <property type="molecule type" value="Genomic_DNA"/>
</dbReference>
<dbReference type="InterPro" id="IPR029058">
    <property type="entry name" value="AB_hydrolase_fold"/>
</dbReference>
<dbReference type="GO" id="GO:0016787">
    <property type="term" value="F:hydrolase activity"/>
    <property type="evidence" value="ECO:0007669"/>
    <property type="project" value="UniProtKB-KW"/>
</dbReference>
<evidence type="ECO:0000313" key="3">
    <source>
        <dbReference type="Proteomes" id="UP000054007"/>
    </source>
</evidence>
<keyword evidence="2" id="KW-0378">Hydrolase</keyword>
<sequence>MQRVNTAYGPIEGFVDTHPVDARSSAGTRPGPLSPVRKFLGVPYARAERLKRCEPPHTWESTLKCTEFGPSFPQMTSPFDNMYKSKRGWIDRSFLGFSEDAFSVNVFAPGSTRVDRLPVMVWVYGGNLNSGSSSMGVYDPTEFVRAVEREGRPCIVVTGNYRVNAFGWLATPDLEAVNGHVGNFGLHDLIAILEWVQTNISAFGGDINNVTAWGESAGAFLLGSLLKSGRRLFHKLILQSGTYNLMAAKRAVVWPPYPDLLKNLGSDSEELTAHDRVAALRALPTQQFIEATQALFRPGMWGLIYDGAEDGWSKPLWNRVGSGEYDPWIQSVLLGINEDEGSFFNLRAQFYRGEVTRGFMKARHGFNAADIEKIHSLYPVTDGPGNDVKSLPSSHWYSDYGYLTPMIHAGTSFTAVPNVTTKKTIPVYVYLCRTIPSRLKQGYEHLGIVHTGEIPWVFKQTALWDGDKTSEDDKTSDAFSRHWSTFATEGRPGLEWPKFDPETGAMLVFEDGGRTSVGNALEFRKREREVWYEVLDKRMKEI</sequence>
<dbReference type="InterPro" id="IPR002018">
    <property type="entry name" value="CarbesteraseB"/>
</dbReference>
<feature type="domain" description="Carboxylesterase type B" evidence="1">
    <location>
        <begin position="3"/>
        <end position="512"/>
    </location>
</feature>
<dbReference type="Pfam" id="PF00135">
    <property type="entry name" value="COesterase"/>
    <property type="match status" value="1"/>
</dbReference>
<dbReference type="AlphaFoldDB" id="A0A0D7BBX7"/>
<accession>A0A0D7BBX7</accession>
<dbReference type="Gene3D" id="3.40.50.1820">
    <property type="entry name" value="alpha/beta hydrolase"/>
    <property type="match status" value="1"/>
</dbReference>
<dbReference type="STRING" id="1314674.A0A0D7BBX7"/>
<dbReference type="OrthoDB" id="408631at2759"/>
<organism evidence="2 3">
    <name type="scientific">Cylindrobasidium torrendii FP15055 ss-10</name>
    <dbReference type="NCBI Taxonomy" id="1314674"/>
    <lineage>
        <taxon>Eukaryota</taxon>
        <taxon>Fungi</taxon>
        <taxon>Dikarya</taxon>
        <taxon>Basidiomycota</taxon>
        <taxon>Agaricomycotina</taxon>
        <taxon>Agaricomycetes</taxon>
        <taxon>Agaricomycetidae</taxon>
        <taxon>Agaricales</taxon>
        <taxon>Marasmiineae</taxon>
        <taxon>Physalacriaceae</taxon>
        <taxon>Cylindrobasidium</taxon>
    </lineage>
</organism>
<protein>
    <submittedName>
        <fullName evidence="2">Alpha/beta-hydrolase</fullName>
    </submittedName>
</protein>
<dbReference type="Proteomes" id="UP000054007">
    <property type="component" value="Unassembled WGS sequence"/>
</dbReference>
<dbReference type="SUPFAM" id="SSF53474">
    <property type="entry name" value="alpha/beta-Hydrolases"/>
    <property type="match status" value="1"/>
</dbReference>
<dbReference type="PANTHER" id="PTHR11559">
    <property type="entry name" value="CARBOXYLESTERASE"/>
    <property type="match status" value="1"/>
</dbReference>
<dbReference type="InterPro" id="IPR050309">
    <property type="entry name" value="Type-B_Carboxylest/Lipase"/>
</dbReference>
<keyword evidence="3" id="KW-1185">Reference proteome</keyword>
<dbReference type="ESTHER" id="9homo-a0a0d7bbx7">
    <property type="family name" value="Fungal_carboxylesterase_lipase"/>
</dbReference>